<organism evidence="1 2">
    <name type="scientific">Claveliimonas monacensis</name>
    <dbReference type="NCBI Taxonomy" id="2779351"/>
    <lineage>
        <taxon>Bacteria</taxon>
        <taxon>Bacillati</taxon>
        <taxon>Bacillota</taxon>
        <taxon>Clostridia</taxon>
        <taxon>Lachnospirales</taxon>
        <taxon>Lachnospiraceae</taxon>
        <taxon>Claveliimonas</taxon>
    </lineage>
</organism>
<comment type="caution">
    <text evidence="1">The sequence shown here is derived from an EMBL/GenBank/DDBJ whole genome shotgun (WGS) entry which is preliminary data.</text>
</comment>
<gene>
    <name evidence="1" type="ORF">INF30_00290</name>
</gene>
<evidence type="ECO:0000313" key="1">
    <source>
        <dbReference type="EMBL" id="MBE5061710.1"/>
    </source>
</evidence>
<proteinExistence type="predicted"/>
<dbReference type="RefSeq" id="WP_226393872.1">
    <property type="nucleotide sequence ID" value="NZ_JADCKL010000001.1"/>
</dbReference>
<sequence length="255" mass="29066">MVKGFQSFARWFQEYEKEYAIIGGTACDLLMSAEGLAFRATKDIDLVLILEALTPEFGERFWQYIVQAGYEHRNKSTGEPQFYRFAHPKSREYPFMIELFTRRTEKIRLPDEAVLTPLPLEGDVSSLSAILLDDNYYELLRGGRTEAEGVTVLDAGHLILFKAKAWLDLSARREAGETVDSRHLRKHKNDIFRLSALLGPATRISVSPQVLSDIQSFIAAMDGDTVDEKQLGLARTKENILQQLSDRYTAEEKRE</sequence>
<protein>
    <recommendedName>
        <fullName evidence="3">Nucleotidyl transferase AbiEii toxin, Type IV TA system</fullName>
    </recommendedName>
</protein>
<reference evidence="1 2" key="1">
    <citation type="submission" date="2020-10" db="EMBL/GenBank/DDBJ databases">
        <title>ChiBAC.</title>
        <authorList>
            <person name="Zenner C."/>
            <person name="Hitch T.C.A."/>
            <person name="Clavel T."/>
        </authorList>
    </citation>
    <scope>NUCLEOTIDE SEQUENCE [LARGE SCALE GENOMIC DNA]</scope>
    <source>
        <strain evidence="1 2">DSM 108991</strain>
    </source>
</reference>
<evidence type="ECO:0008006" key="3">
    <source>
        <dbReference type="Google" id="ProtNLM"/>
    </source>
</evidence>
<dbReference type="EMBL" id="JADCKL010000001">
    <property type="protein sequence ID" value="MBE5061710.1"/>
    <property type="molecule type" value="Genomic_DNA"/>
</dbReference>
<dbReference type="Gene3D" id="3.30.460.40">
    <property type="match status" value="1"/>
</dbReference>
<name>A0ABR9RGI3_9FIRM</name>
<dbReference type="Proteomes" id="UP000758652">
    <property type="component" value="Unassembled WGS sequence"/>
</dbReference>
<keyword evidence="2" id="KW-1185">Reference proteome</keyword>
<accession>A0ABR9RGI3</accession>
<evidence type="ECO:0000313" key="2">
    <source>
        <dbReference type="Proteomes" id="UP000758652"/>
    </source>
</evidence>